<feature type="transmembrane region" description="Helical" evidence="6">
    <location>
        <begin position="269"/>
        <end position="289"/>
    </location>
</feature>
<organism evidence="7 8">
    <name type="scientific">Haloarcula onubensis</name>
    <dbReference type="NCBI Taxonomy" id="2950539"/>
    <lineage>
        <taxon>Archaea</taxon>
        <taxon>Methanobacteriati</taxon>
        <taxon>Methanobacteriota</taxon>
        <taxon>Stenosarchaea group</taxon>
        <taxon>Halobacteria</taxon>
        <taxon>Halobacteriales</taxon>
        <taxon>Haloarculaceae</taxon>
        <taxon>Haloarcula</taxon>
    </lineage>
</organism>
<evidence type="ECO:0000256" key="2">
    <source>
        <dbReference type="ARBA" id="ARBA00022475"/>
    </source>
</evidence>
<feature type="transmembrane region" description="Helical" evidence="6">
    <location>
        <begin position="57"/>
        <end position="79"/>
    </location>
</feature>
<dbReference type="EMBL" id="JAMQOS010000004">
    <property type="protein sequence ID" value="MDS0282900.1"/>
    <property type="molecule type" value="Genomic_DNA"/>
</dbReference>
<protein>
    <submittedName>
        <fullName evidence="7">Sodium:phosphate symporter</fullName>
    </submittedName>
</protein>
<feature type="transmembrane region" description="Helical" evidence="6">
    <location>
        <begin position="230"/>
        <end position="257"/>
    </location>
</feature>
<feature type="transmembrane region" description="Helical" evidence="6">
    <location>
        <begin position="131"/>
        <end position="151"/>
    </location>
</feature>
<feature type="transmembrane region" description="Helical" evidence="6">
    <location>
        <begin position="336"/>
        <end position="353"/>
    </location>
</feature>
<feature type="transmembrane region" description="Helical" evidence="6">
    <location>
        <begin position="185"/>
        <end position="206"/>
    </location>
</feature>
<comment type="caution">
    <text evidence="7">The sequence shown here is derived from an EMBL/GenBank/DDBJ whole genome shotgun (WGS) entry which is preliminary data.</text>
</comment>
<accession>A0ABU2FQ71</accession>
<evidence type="ECO:0000256" key="4">
    <source>
        <dbReference type="ARBA" id="ARBA00022989"/>
    </source>
</evidence>
<evidence type="ECO:0000313" key="7">
    <source>
        <dbReference type="EMBL" id="MDS0282900.1"/>
    </source>
</evidence>
<evidence type="ECO:0000256" key="1">
    <source>
        <dbReference type="ARBA" id="ARBA00004651"/>
    </source>
</evidence>
<evidence type="ECO:0000256" key="5">
    <source>
        <dbReference type="ARBA" id="ARBA00023136"/>
    </source>
</evidence>
<dbReference type="Proteomes" id="UP001268864">
    <property type="component" value="Unassembled WGS sequence"/>
</dbReference>
<evidence type="ECO:0000313" key="8">
    <source>
        <dbReference type="Proteomes" id="UP001268864"/>
    </source>
</evidence>
<feature type="transmembrane region" description="Helical" evidence="6">
    <location>
        <begin position="91"/>
        <end position="111"/>
    </location>
</feature>
<evidence type="ECO:0000256" key="6">
    <source>
        <dbReference type="SAM" id="Phobius"/>
    </source>
</evidence>
<keyword evidence="3 6" id="KW-0812">Transmembrane</keyword>
<proteinExistence type="predicted"/>
<name>A0ABU2FQ71_9EURY</name>
<keyword evidence="4 6" id="KW-1133">Transmembrane helix</keyword>
<feature type="transmembrane region" description="Helical" evidence="6">
    <location>
        <begin position="295"/>
        <end position="316"/>
    </location>
</feature>
<dbReference type="RefSeq" id="WP_310900739.1">
    <property type="nucleotide sequence ID" value="NZ_JAMQOS010000004.1"/>
</dbReference>
<comment type="subcellular location">
    <subcellularLocation>
        <location evidence="1">Cell membrane</location>
        <topology evidence="1">Multi-pass membrane protein</topology>
    </subcellularLocation>
</comment>
<reference evidence="7 8" key="1">
    <citation type="submission" date="2022-06" db="EMBL/GenBank/DDBJ databases">
        <title>Halomicroarcula sp. a new haloarchaeum isolate from saline soil.</title>
        <authorList>
            <person name="Strakova D."/>
            <person name="Galisteo C."/>
            <person name="Sanchez-Porro C."/>
            <person name="Ventosa A."/>
        </authorList>
    </citation>
    <scope>NUCLEOTIDE SEQUENCE [LARGE SCALE GENOMIC DNA]</scope>
    <source>
        <strain evidence="7 8">S3CR25-11</strain>
    </source>
</reference>
<dbReference type="InterPro" id="IPR003841">
    <property type="entry name" value="Na/Pi_transpt"/>
</dbReference>
<keyword evidence="8" id="KW-1185">Reference proteome</keyword>
<dbReference type="Pfam" id="PF02690">
    <property type="entry name" value="Na_Pi_cotrans"/>
    <property type="match status" value="1"/>
</dbReference>
<keyword evidence="2" id="KW-1003">Cell membrane</keyword>
<gene>
    <name evidence="7" type="ORF">NDI86_12265</name>
</gene>
<keyword evidence="5 6" id="KW-0472">Membrane</keyword>
<sequence>MRERLSGGTSLRPLLQVLLTVALFLFAIRLLGSATDALTPFLRRTLERVVVGDWSALGLSWLATYALANGSLVAALSLSLFSADLVAPSQLFLMVVGSRLGAAAVVVFIGAVDYVNAELDTLRESTRLGLLTFLLTHSVYVPALVVGYLALPIVRSVSGAETSVPDAAVGTPDLLSDLTDSVVELFGPGLAFLLAFGCILLSLKLFDRLLASVDQERLRRRYIRDLNDRWVSFGIGLLLTAATTSVAFSLGVVVPLYNRGHIKRAEIMPFVLGANVGTLVDTLVVAVALETPTGIAIVTTLLALGLVISVLLLLAYPTYSRVVGAVQNEILADRRYFVGFLLSLVLIPLGLVLL</sequence>
<evidence type="ECO:0000256" key="3">
    <source>
        <dbReference type="ARBA" id="ARBA00022692"/>
    </source>
</evidence>